<evidence type="ECO:0000256" key="1">
    <source>
        <dbReference type="ARBA" id="ARBA00004141"/>
    </source>
</evidence>
<feature type="transmembrane region" description="Helical" evidence="5">
    <location>
        <begin position="6"/>
        <end position="24"/>
    </location>
</feature>
<keyword evidence="3 5" id="KW-1133">Transmembrane helix</keyword>
<evidence type="ECO:0000259" key="6">
    <source>
        <dbReference type="SMART" id="SM00724"/>
    </source>
</evidence>
<evidence type="ECO:0000256" key="4">
    <source>
        <dbReference type="ARBA" id="ARBA00023136"/>
    </source>
</evidence>
<dbReference type="InterPro" id="IPR040327">
    <property type="entry name" value="At5g14285-like"/>
</dbReference>
<name>A0A1S3BDR4_CUCME</name>
<evidence type="ECO:0000313" key="7">
    <source>
        <dbReference type="Proteomes" id="UP001652600"/>
    </source>
</evidence>
<evidence type="ECO:0000256" key="2">
    <source>
        <dbReference type="ARBA" id="ARBA00022692"/>
    </source>
</evidence>
<dbReference type="InterPro" id="IPR006634">
    <property type="entry name" value="TLC-dom"/>
</dbReference>
<keyword evidence="7" id="KW-1185">Reference proteome</keyword>
<gene>
    <name evidence="8" type="primary">LOC103488912</name>
</gene>
<proteinExistence type="predicted"/>
<dbReference type="GO" id="GO:0016020">
    <property type="term" value="C:membrane"/>
    <property type="evidence" value="ECO:0007669"/>
    <property type="project" value="UniProtKB-SubCell"/>
</dbReference>
<dbReference type="AlphaFoldDB" id="A0A1S3BDR4"/>
<dbReference type="eggNOG" id="ENOG502S2JP">
    <property type="taxonomic scope" value="Eukaryota"/>
</dbReference>
<reference evidence="8" key="1">
    <citation type="submission" date="2025-08" db="UniProtKB">
        <authorList>
            <consortium name="RefSeq"/>
        </authorList>
    </citation>
    <scope>IDENTIFICATION</scope>
    <source>
        <tissue evidence="8">Stem</tissue>
    </source>
</reference>
<dbReference type="RefSeq" id="XP_008446083.2">
    <property type="nucleotide sequence ID" value="XM_008447861.3"/>
</dbReference>
<feature type="domain" description="TLC" evidence="6">
    <location>
        <begin position="30"/>
        <end position="236"/>
    </location>
</feature>
<comment type="subcellular location">
    <subcellularLocation>
        <location evidence="1">Membrane</location>
        <topology evidence="1">Multi-pass membrane protein</topology>
    </subcellularLocation>
</comment>
<dbReference type="PANTHER" id="PTHR31766:SF8">
    <property type="entry name" value="TLC DOMAIN-CONTAINING PROTEIN"/>
    <property type="match status" value="1"/>
</dbReference>
<dbReference type="SMART" id="SM00724">
    <property type="entry name" value="TLC"/>
    <property type="match status" value="1"/>
</dbReference>
<dbReference type="InParanoid" id="A0A1S3BDR4"/>
<dbReference type="PANTHER" id="PTHR31766">
    <property type="entry name" value="GLABROUS1 ENHANCER-BINDING PROTEIN-LIKE 2"/>
    <property type="match status" value="1"/>
</dbReference>
<keyword evidence="2 5" id="KW-0812">Transmembrane</keyword>
<organism evidence="7 8">
    <name type="scientific">Cucumis melo</name>
    <name type="common">Muskmelon</name>
    <dbReference type="NCBI Taxonomy" id="3656"/>
    <lineage>
        <taxon>Eukaryota</taxon>
        <taxon>Viridiplantae</taxon>
        <taxon>Streptophyta</taxon>
        <taxon>Embryophyta</taxon>
        <taxon>Tracheophyta</taxon>
        <taxon>Spermatophyta</taxon>
        <taxon>Magnoliopsida</taxon>
        <taxon>eudicotyledons</taxon>
        <taxon>Gunneridae</taxon>
        <taxon>Pentapetalae</taxon>
        <taxon>rosids</taxon>
        <taxon>fabids</taxon>
        <taxon>Cucurbitales</taxon>
        <taxon>Cucurbitaceae</taxon>
        <taxon>Benincaseae</taxon>
        <taxon>Cucumis</taxon>
    </lineage>
</organism>
<protein>
    <submittedName>
        <fullName evidence="8">TLC domain-containing protein At5g14285</fullName>
    </submittedName>
</protein>
<feature type="transmembrane region" description="Helical" evidence="5">
    <location>
        <begin position="77"/>
        <end position="95"/>
    </location>
</feature>
<feature type="transmembrane region" description="Helical" evidence="5">
    <location>
        <begin position="206"/>
        <end position="231"/>
    </location>
</feature>
<dbReference type="Proteomes" id="UP001652600">
    <property type="component" value="Chromosome 10"/>
</dbReference>
<dbReference type="KEGG" id="cmo:103488912"/>
<feature type="transmembrane region" description="Helical" evidence="5">
    <location>
        <begin position="107"/>
        <end position="133"/>
    </location>
</feature>
<accession>A0A1S3BDR4</accession>
<evidence type="ECO:0000256" key="3">
    <source>
        <dbReference type="ARBA" id="ARBA00022989"/>
    </source>
</evidence>
<feature type="transmembrane region" description="Helical" evidence="5">
    <location>
        <begin position="36"/>
        <end position="57"/>
    </location>
</feature>
<evidence type="ECO:0000313" key="8">
    <source>
        <dbReference type="RefSeq" id="XP_008446083.2"/>
    </source>
</evidence>
<keyword evidence="4 5" id="KW-0472">Membrane</keyword>
<dbReference type="Gramene" id="MELO3C011890.2.1">
    <property type="protein sequence ID" value="MELO3C011890.2.1"/>
    <property type="gene ID" value="MELO3C011890.2"/>
</dbReference>
<sequence length="248" mass="27794">MDLQLPLFFSMFLFVYTFAYSVLLRNWGPKHRLEASSCFISLAHGTPVVILATIAILQSPNPTDFAAPNTKFQALVLEYSIAYFSLDLLHCVSFSPNDFVFIFHHLAVLYVFVTCNYIVGCGAVPILGLLVVAELSSGCQNAWTLAGYRRTEIVAAAKFEEFVTPYFLTFYSVLRVGLAPVVVCKMGEFYVGSLVMGGNLIPTWAWISWLCVIGMAIFGSVLWVGNHWLLWFRPTKNRKEKVSSHVSH</sequence>
<dbReference type="GeneID" id="103488912"/>
<evidence type="ECO:0000256" key="5">
    <source>
        <dbReference type="SAM" id="Phobius"/>
    </source>
</evidence>